<name>A0A1H6WDW9_9FIRM</name>
<feature type="binding site" evidence="7">
    <location>
        <position position="27"/>
    </location>
    <ligand>
        <name>Zn(2+)</name>
        <dbReference type="ChEBI" id="CHEBI:29105"/>
    </ligand>
</feature>
<dbReference type="UniPathway" id="UPA00391"/>
<dbReference type="GO" id="GO:0008616">
    <property type="term" value="P:tRNA queuosine(34) biosynthetic process"/>
    <property type="evidence" value="ECO:0007669"/>
    <property type="project" value="UniProtKB-KW"/>
</dbReference>
<accession>A0A1H6WDW9</accession>
<evidence type="ECO:0000256" key="1">
    <source>
        <dbReference type="ARBA" id="ARBA00005061"/>
    </source>
</evidence>
<keyword evidence="9" id="KW-1185">Reference proteome</keyword>
<dbReference type="PIRSF" id="PIRSF006113">
    <property type="entry name" value="PTP_synth"/>
    <property type="match status" value="1"/>
</dbReference>
<evidence type="ECO:0000256" key="2">
    <source>
        <dbReference type="ARBA" id="ARBA00008900"/>
    </source>
</evidence>
<evidence type="ECO:0000256" key="5">
    <source>
        <dbReference type="PIRNR" id="PIRNR006113"/>
    </source>
</evidence>
<dbReference type="PANTHER" id="PTHR12589">
    <property type="entry name" value="PYRUVOYL TETRAHYDROBIOPTERIN SYNTHASE"/>
    <property type="match status" value="1"/>
</dbReference>
<dbReference type="NCBIfam" id="TIGR03367">
    <property type="entry name" value="queuosine_QueD"/>
    <property type="match status" value="1"/>
</dbReference>
<comment type="cofactor">
    <cofactor evidence="5 7">
        <name>Zn(2+)</name>
        <dbReference type="ChEBI" id="CHEBI:29105"/>
    </cofactor>
    <text evidence="5 7">Binds 1 zinc ion per subunit.</text>
</comment>
<dbReference type="Pfam" id="PF01242">
    <property type="entry name" value="PTPS"/>
    <property type="match status" value="1"/>
</dbReference>
<evidence type="ECO:0000256" key="6">
    <source>
        <dbReference type="PIRSR" id="PIRSR006113-1"/>
    </source>
</evidence>
<dbReference type="InterPro" id="IPR038418">
    <property type="entry name" value="6-PTP_synth/QueD_sf"/>
</dbReference>
<dbReference type="RefSeq" id="WP_019554187.1">
    <property type="nucleotide sequence ID" value="NZ_FNZK01000003.1"/>
</dbReference>
<feature type="binding site" evidence="7">
    <location>
        <position position="29"/>
    </location>
    <ligand>
        <name>Zn(2+)</name>
        <dbReference type="ChEBI" id="CHEBI:29105"/>
    </ligand>
</feature>
<reference evidence="9" key="1">
    <citation type="submission" date="2016-10" db="EMBL/GenBank/DDBJ databases">
        <authorList>
            <person name="Varghese N."/>
            <person name="Submissions S."/>
        </authorList>
    </citation>
    <scope>NUCLEOTIDE SEQUENCE [LARGE SCALE GENOMIC DNA]</scope>
    <source>
        <strain evidence="9">DSM 2179</strain>
    </source>
</reference>
<keyword evidence="5" id="KW-0671">Queuosine biosynthesis</keyword>
<evidence type="ECO:0000256" key="4">
    <source>
        <dbReference type="ARBA" id="ARBA00048807"/>
    </source>
</evidence>
<evidence type="ECO:0000256" key="7">
    <source>
        <dbReference type="PIRSR" id="PIRSR006113-2"/>
    </source>
</evidence>
<dbReference type="EC" id="4.-.-.-" evidence="5"/>
<keyword evidence="5 7" id="KW-0479">Metal-binding</keyword>
<dbReference type="Proteomes" id="UP000199662">
    <property type="component" value="Unassembled WGS sequence"/>
</dbReference>
<organism evidence="8 9">
    <name type="scientific">Propionispira arboris</name>
    <dbReference type="NCBI Taxonomy" id="84035"/>
    <lineage>
        <taxon>Bacteria</taxon>
        <taxon>Bacillati</taxon>
        <taxon>Bacillota</taxon>
        <taxon>Negativicutes</taxon>
        <taxon>Selenomonadales</taxon>
        <taxon>Selenomonadaceae</taxon>
        <taxon>Propionispira</taxon>
    </lineage>
</organism>
<dbReference type="InterPro" id="IPR007115">
    <property type="entry name" value="6-PTP_synth/QueD"/>
</dbReference>
<feature type="active site" description="Charge relay system" evidence="6">
    <location>
        <position position="67"/>
    </location>
</feature>
<gene>
    <name evidence="8" type="ORF">SAMN05660742_103248</name>
</gene>
<feature type="binding site" evidence="7">
    <location>
        <position position="14"/>
    </location>
    <ligand>
        <name>Zn(2+)</name>
        <dbReference type="ChEBI" id="CHEBI:29105"/>
    </ligand>
</feature>
<dbReference type="GO" id="GO:0046872">
    <property type="term" value="F:metal ion binding"/>
    <property type="evidence" value="ECO:0007669"/>
    <property type="project" value="UniProtKB-KW"/>
</dbReference>
<keyword evidence="5" id="KW-0456">Lyase</keyword>
<dbReference type="STRING" id="84035.SAMN05660742_103248"/>
<comment type="similarity">
    <text evidence="2 5">Belongs to the PTPS family. QueD subfamily.</text>
</comment>
<dbReference type="SUPFAM" id="SSF55620">
    <property type="entry name" value="Tetrahydrobiopterin biosynthesis enzymes-like"/>
    <property type="match status" value="1"/>
</dbReference>
<comment type="catalytic activity">
    <reaction evidence="4 5">
        <text>7,8-dihydroneopterin 3'-triphosphate + H2O = 6-carboxy-5,6,7,8-tetrahydropterin + triphosphate + acetaldehyde + 2 H(+)</text>
        <dbReference type="Rhea" id="RHEA:27966"/>
        <dbReference type="ChEBI" id="CHEBI:15343"/>
        <dbReference type="ChEBI" id="CHEBI:15377"/>
        <dbReference type="ChEBI" id="CHEBI:15378"/>
        <dbReference type="ChEBI" id="CHEBI:18036"/>
        <dbReference type="ChEBI" id="CHEBI:58462"/>
        <dbReference type="ChEBI" id="CHEBI:61032"/>
        <dbReference type="EC" id="4.1.2.50"/>
    </reaction>
</comment>
<proteinExistence type="inferred from homology"/>
<keyword evidence="5 7" id="KW-0862">Zinc</keyword>
<dbReference type="PANTHER" id="PTHR12589:SF8">
    <property type="entry name" value="6-CARBOXY-5,6,7,8-TETRAHYDROPTERIN SYNTHASE"/>
    <property type="match status" value="1"/>
</dbReference>
<dbReference type="EMBL" id="FNZK01000003">
    <property type="protein sequence ID" value="SEJ12297.1"/>
    <property type="molecule type" value="Genomic_DNA"/>
</dbReference>
<comment type="pathway">
    <text evidence="1 5">Purine metabolism; 7-cyano-7-deazaguanine biosynthesis.</text>
</comment>
<dbReference type="GO" id="GO:0070497">
    <property type="term" value="F:6-carboxytetrahydropterin synthase activity"/>
    <property type="evidence" value="ECO:0007669"/>
    <property type="project" value="UniProtKB-EC"/>
</dbReference>
<evidence type="ECO:0000256" key="3">
    <source>
        <dbReference type="ARBA" id="ARBA00018141"/>
    </source>
</evidence>
<feature type="active site" description="Proton acceptor" evidence="6">
    <location>
        <position position="23"/>
    </location>
</feature>
<dbReference type="AlphaFoldDB" id="A0A1H6WDW9"/>
<evidence type="ECO:0000313" key="9">
    <source>
        <dbReference type="Proteomes" id="UP000199662"/>
    </source>
</evidence>
<protein>
    <recommendedName>
        <fullName evidence="3 5">6-carboxy-5,6,7,8-tetrahydropterin synthase</fullName>
        <ecNumber evidence="5">4.-.-.-</ecNumber>
    </recommendedName>
</protein>
<feature type="active site" description="Charge relay system" evidence="6">
    <location>
        <position position="114"/>
    </location>
</feature>
<evidence type="ECO:0000313" key="8">
    <source>
        <dbReference type="EMBL" id="SEJ12297.1"/>
    </source>
</evidence>
<dbReference type="Gene3D" id="3.30.479.10">
    <property type="entry name" value="6-pyruvoyl tetrahydropterin synthase/QueD"/>
    <property type="match status" value="1"/>
</dbReference>
<sequence length="126" mass="14512">MFELTVIVEFEAAHRIVGYPGKCNRLHGHNWSIEVSVVGNKLNELGMLVDFKELKQEVNKIMDRLDHQYLNELPIFQENNNPTAENIAIYIYNELENSPLFEANSKVKTVKVWESQKSAVSYSKGE</sequence>